<dbReference type="Pfam" id="PF01131">
    <property type="entry name" value="Topoisom_bac"/>
    <property type="match status" value="1"/>
</dbReference>
<keyword evidence="6" id="KW-1185">Reference proteome</keyword>
<dbReference type="GO" id="GO:0003677">
    <property type="term" value="F:DNA binding"/>
    <property type="evidence" value="ECO:0007669"/>
    <property type="project" value="InterPro"/>
</dbReference>
<evidence type="ECO:0000259" key="3">
    <source>
        <dbReference type="PROSITE" id="PS50880"/>
    </source>
</evidence>
<dbReference type="SMART" id="SM00436">
    <property type="entry name" value="TOP1Bc"/>
    <property type="match status" value="1"/>
</dbReference>
<dbReference type="InterPro" id="IPR006171">
    <property type="entry name" value="TOPRIM_dom"/>
</dbReference>
<name>A0A0B6RZV0_BURPL</name>
<dbReference type="PANTHER" id="PTHR10887:SF530">
    <property type="entry name" value="SUPERFAMILY I DNA HELICASES"/>
    <property type="match status" value="1"/>
</dbReference>
<dbReference type="SMART" id="SM00493">
    <property type="entry name" value="TOPRIM"/>
    <property type="match status" value="1"/>
</dbReference>
<dbReference type="GO" id="GO:0003916">
    <property type="term" value="F:DNA topoisomerase activity"/>
    <property type="evidence" value="ECO:0007669"/>
    <property type="project" value="InterPro"/>
</dbReference>
<dbReference type="InterPro" id="IPR045055">
    <property type="entry name" value="DNA2/NAM7-like"/>
</dbReference>
<dbReference type="InterPro" id="IPR023405">
    <property type="entry name" value="Topo_IA_core_domain"/>
</dbReference>
<dbReference type="InterPro" id="IPR013825">
    <property type="entry name" value="Topo_IA_cen_sub2"/>
</dbReference>
<feature type="region of interest" description="Disordered" evidence="2">
    <location>
        <begin position="1563"/>
        <end position="1585"/>
    </location>
</feature>
<protein>
    <submittedName>
        <fullName evidence="5">Uncharacterized protein</fullName>
    </submittedName>
</protein>
<dbReference type="Gene3D" id="1.10.460.10">
    <property type="entry name" value="Topoisomerase I, domain 2"/>
    <property type="match status" value="1"/>
</dbReference>
<dbReference type="Proteomes" id="UP000031838">
    <property type="component" value="Chromosome 2"/>
</dbReference>
<accession>A0A0B6RZV0</accession>
<dbReference type="InterPro" id="IPR041679">
    <property type="entry name" value="DNA2/NAM7-like_C"/>
</dbReference>
<dbReference type="Pfam" id="PF13087">
    <property type="entry name" value="AAA_12"/>
    <property type="match status" value="1"/>
</dbReference>
<evidence type="ECO:0000256" key="2">
    <source>
        <dbReference type="SAM" id="MobiDB-lite"/>
    </source>
</evidence>
<dbReference type="InterPro" id="IPR013824">
    <property type="entry name" value="Topo_IA_cen_sub1"/>
</dbReference>
<dbReference type="HOGENOM" id="CLU_244920_0_0_4"/>
<dbReference type="PROSITE" id="PS50880">
    <property type="entry name" value="TOPRIM"/>
    <property type="match status" value="1"/>
</dbReference>
<feature type="domain" description="Topo IA-type catalytic" evidence="4">
    <location>
        <begin position="1094"/>
        <end position="1532"/>
    </location>
</feature>
<evidence type="ECO:0000256" key="1">
    <source>
        <dbReference type="ARBA" id="ARBA00023235"/>
    </source>
</evidence>
<reference evidence="5 6" key="2">
    <citation type="journal article" date="2016" name="Appl. Microbiol. Biotechnol.">
        <title>Mutations improving production and secretion of extracellular lipase by Burkholderia glumae PG1.</title>
        <authorList>
            <person name="Knapp A."/>
            <person name="Voget S."/>
            <person name="Gao R."/>
            <person name="Zaburannyi N."/>
            <person name="Krysciak D."/>
            <person name="Breuer M."/>
            <person name="Hauer B."/>
            <person name="Streit W.R."/>
            <person name="Muller R."/>
            <person name="Daniel R."/>
            <person name="Jaeger K.E."/>
        </authorList>
    </citation>
    <scope>NUCLEOTIDE SEQUENCE [LARGE SCALE GENOMIC DNA]</scope>
    <source>
        <strain evidence="5 6">PG1</strain>
    </source>
</reference>
<proteinExistence type="predicted"/>
<dbReference type="Gene3D" id="1.10.290.10">
    <property type="entry name" value="Topoisomerase I, domain 4"/>
    <property type="match status" value="1"/>
</dbReference>
<dbReference type="PROSITE" id="PS52039">
    <property type="entry name" value="TOPO_IA_2"/>
    <property type="match status" value="1"/>
</dbReference>
<evidence type="ECO:0000313" key="5">
    <source>
        <dbReference type="EMBL" id="AJK50857.1"/>
    </source>
</evidence>
<dbReference type="Gene3D" id="2.70.20.10">
    <property type="entry name" value="Topoisomerase I, domain 3"/>
    <property type="match status" value="1"/>
</dbReference>
<dbReference type="SUPFAM" id="SSF56712">
    <property type="entry name" value="Prokaryotic type I DNA topoisomerase"/>
    <property type="match status" value="1"/>
</dbReference>
<reference evidence="6" key="1">
    <citation type="submission" date="2011-03" db="EMBL/GenBank/DDBJ databases">
        <authorList>
            <person name="Voget S."/>
            <person name="Streit W.R."/>
            <person name="Jaeger K.E."/>
            <person name="Daniel R."/>
        </authorList>
    </citation>
    <scope>NUCLEOTIDE SEQUENCE [LARGE SCALE GENOMIC DNA]</scope>
    <source>
        <strain evidence="6">PG1</strain>
    </source>
</reference>
<feature type="compositionally biased region" description="Basic and acidic residues" evidence="2">
    <location>
        <begin position="1574"/>
        <end position="1585"/>
    </location>
</feature>
<dbReference type="InterPro" id="IPR047187">
    <property type="entry name" value="SF1_C_Upf1"/>
</dbReference>
<dbReference type="InterPro" id="IPR013826">
    <property type="entry name" value="Topo_IA_cen_sub3"/>
</dbReference>
<dbReference type="Pfam" id="PF13604">
    <property type="entry name" value="AAA_30"/>
    <property type="match status" value="1"/>
</dbReference>
<dbReference type="EMBL" id="CP002581">
    <property type="protein sequence ID" value="AJK50857.1"/>
    <property type="molecule type" value="Genomic_DNA"/>
</dbReference>
<dbReference type="InterPro" id="IPR041677">
    <property type="entry name" value="DNA2/NAM7_AAA_11"/>
</dbReference>
<organism evidence="5 6">
    <name type="scientific">Burkholderia plantarii</name>
    <dbReference type="NCBI Taxonomy" id="41899"/>
    <lineage>
        <taxon>Bacteria</taxon>
        <taxon>Pseudomonadati</taxon>
        <taxon>Pseudomonadota</taxon>
        <taxon>Betaproteobacteria</taxon>
        <taxon>Burkholderiales</taxon>
        <taxon>Burkholderiaceae</taxon>
        <taxon>Burkholderia</taxon>
    </lineage>
</organism>
<feature type="domain" description="Toprim" evidence="3">
    <location>
        <begin position="967"/>
        <end position="1076"/>
    </location>
</feature>
<keyword evidence="1" id="KW-0413">Isomerase</keyword>
<dbReference type="CDD" id="cd01028">
    <property type="entry name" value="TOPRIM_TopoIA"/>
    <property type="match status" value="1"/>
</dbReference>
<evidence type="ECO:0000259" key="4">
    <source>
        <dbReference type="PROSITE" id="PS52039"/>
    </source>
</evidence>
<dbReference type="CDD" id="cd18808">
    <property type="entry name" value="SF1_C_Upf1"/>
    <property type="match status" value="1"/>
</dbReference>
<feature type="compositionally biased region" description="Polar residues" evidence="2">
    <location>
        <begin position="1"/>
        <end position="10"/>
    </location>
</feature>
<dbReference type="PANTHER" id="PTHR10887">
    <property type="entry name" value="DNA2/NAM7 HELICASE FAMILY"/>
    <property type="match status" value="1"/>
</dbReference>
<dbReference type="InterPro" id="IPR003601">
    <property type="entry name" value="Topo_IA_2"/>
</dbReference>
<dbReference type="SUPFAM" id="SSF52540">
    <property type="entry name" value="P-loop containing nucleoside triphosphate hydrolases"/>
    <property type="match status" value="1"/>
</dbReference>
<dbReference type="GO" id="GO:0006265">
    <property type="term" value="P:DNA topological change"/>
    <property type="evidence" value="ECO:0007669"/>
    <property type="project" value="InterPro"/>
</dbReference>
<dbReference type="PRINTS" id="PR00417">
    <property type="entry name" value="PRTPISMRASEI"/>
</dbReference>
<dbReference type="RefSeq" id="WP_158336142.1">
    <property type="nucleotide sequence ID" value="NZ_CP002581.1"/>
</dbReference>
<evidence type="ECO:0000313" key="6">
    <source>
        <dbReference type="Proteomes" id="UP000031838"/>
    </source>
</evidence>
<gene>
    <name evidence="5" type="ORF">BGL_2c28030</name>
</gene>
<dbReference type="KEGG" id="bgp:BGL_2c28030"/>
<dbReference type="InterPro" id="IPR013497">
    <property type="entry name" value="Topo_IA_cen"/>
</dbReference>
<feature type="region of interest" description="Disordered" evidence="2">
    <location>
        <begin position="1"/>
        <end position="24"/>
    </location>
</feature>
<dbReference type="GO" id="GO:0004386">
    <property type="term" value="F:helicase activity"/>
    <property type="evidence" value="ECO:0007669"/>
    <property type="project" value="InterPro"/>
</dbReference>
<dbReference type="Pfam" id="PF13086">
    <property type="entry name" value="AAA_11"/>
    <property type="match status" value="1"/>
</dbReference>
<dbReference type="Gene3D" id="3.40.50.140">
    <property type="match status" value="1"/>
</dbReference>
<dbReference type="Gene3D" id="3.40.50.300">
    <property type="entry name" value="P-loop containing nucleotide triphosphate hydrolases"/>
    <property type="match status" value="2"/>
</dbReference>
<dbReference type="Pfam" id="PF01751">
    <property type="entry name" value="Toprim"/>
    <property type="match status" value="1"/>
</dbReference>
<sequence length="1585" mass="173815">MPTASATPETAPSVGPTDTVPAPRRIYHRFPSRERVPEIPVDALAQYWRTALDYVSFNELGKQLRDETAPERFTQLASQAHRYGASLDEHGHQPGGKDVHVVLALREVEVNRAPSAKHPTHMLLAVPAVLTEDGLLAPRTEAPPVFNEKYLAPNVASYAFQVAHRDDANTAMTQQLGSMAADPQTTPGWDTWWSTSMAVLRSLIGVNDDEALLAELVARLPQPAKTIKRSRHGKHREWQLHAVALPADGGGRGQLDAVYQAALIELKRSGGRLPLFERLGGKESAERQEHASISIGQPMTGHIDEYDSGSARRALFPLDATQRAAVNAILSLVDGQMQAVNGPPGSGKTSMLRAVVASQWVNAALQQAPCPITLACGATNQSVTNVIEAFGNAPHPDATLAHAQRWIPDTSSYGAYLPAGHRLADPETRAEAERFVCLQETRGGFLYRYWNRRDALDPLHSIEYEEVYLAHARRTLNDPALTTLEAAIERVWRRLDLVVDAQAGFERDLRSERPWRRRVDMALEAVRDQWTPKRLEVLQASIERLDKTRAADAAQSIIDLLWRADAFHWAARYWEGRFLLAQRERLVTRHPANVEEALRRICMLTPCIVSTLHSAPKLFAIEAGLVDPASQITHVFGKIDLLVIDEAGQAPPELAAAIFSLARRAAVVGDRKQLAPIWNNTPLTELGIAARTDTLPYLDDIIRSHRSVASGSMLDIARLLSRWREMNDLGVTLRYHYRCKPDIIRYCNKLAYRNQLEITTEEDDKGPEPTIAWVSVNATPLSAGGSWRNPREAEEIVAWVVERWSAWQANPVTAGKPLREIVALITPYRPQAELLKEKLKQAFDHVRGSRGITWPAPDDVGKVVIGTVHKLQGAERSIVCFSLVEGPEQSSGSFVDADLSLLNVAVSRAKRSFIVFANPARLFSDAVTRFVPRNAVVDKATLALMSPVEQLGVHLRHHSTARPLYPQRAVLIEAPNKQASLAELLGKASDVLATAGTLTTLPLAGGVDIEAGFVPRPLAQDHAVTFVANATPLVESVGEIVIATDDDRMGEYIGWQILQLLREPLAGKRIVRARLGAITQSGVTSALVSPGTLDENRVMAEIVREIADNLITARFHAVMQRPVSRKACRELCDDLATLGAVNREGSSSLGDLMIGRVQGAVLRMLLDTARDTLAMADSQRIVARIDVGGLTLQGEVVQVQQNRATTSAAEAPTVLRRLQKLRLIQDEPPTLTRETTDLPVAGTISLMAQAWRHFGLPPWRTMNALQALYDGTWATNTAATGRALDPLAPIEPASRDGHPPVTPLDRSASPAMLDGAFAHADYRDIYQLVWGHFHAAEDGPYLIRYATLDLPFESAHATKVRVRIRAASCNLASGGTPHPEATPAADLLLDENTRINSVDTLLDAWQANLFETATPHLSLEPAAQWHMPVDRLLLDLELAGIGRPSTLARSLQSLAERQLIVMPVASGSICLTPSGVQAALTLEEIRDDSSADELSDPGFTAALSDRLDEIEHGQTRPADVLTWLGAFFMPRRTVREIEPRIWNTLAELEAAMHPAMAPRPATLVTSIADPPPRTPDRDADSEADD</sequence>
<dbReference type="InterPro" id="IPR027417">
    <property type="entry name" value="P-loop_NTPase"/>
</dbReference>